<keyword evidence="2" id="KW-1185">Reference proteome</keyword>
<dbReference type="RefSeq" id="YP_010111088.1">
    <property type="nucleotide sequence ID" value="NC_055878.1"/>
</dbReference>
<organism evidence="1 2">
    <name type="scientific">uncultured phage cr108_1</name>
    <dbReference type="NCBI Taxonomy" id="2772069"/>
    <lineage>
        <taxon>Viruses</taxon>
        <taxon>Duplodnaviria</taxon>
        <taxon>Heunggongvirae</taxon>
        <taxon>Uroviricota</taxon>
        <taxon>Caudoviricetes</taxon>
        <taxon>Crassvirales</taxon>
        <taxon>Steigviridae</taxon>
        <taxon>Asinivirinae</taxon>
        <taxon>Pipoluvirus</taxon>
        <taxon>Pipoluvirus rarus</taxon>
    </lineage>
</organism>
<protein>
    <submittedName>
        <fullName evidence="1">Uncharacterized protein</fullName>
    </submittedName>
</protein>
<dbReference type="EMBL" id="MT774385">
    <property type="protein sequence ID" value="QOR58930.1"/>
    <property type="molecule type" value="Genomic_DNA"/>
</dbReference>
<evidence type="ECO:0000313" key="1">
    <source>
        <dbReference type="EMBL" id="QOR58930.1"/>
    </source>
</evidence>
<name>A0A7M1S0W6_9CAUD</name>
<sequence length="110" mass="12367">MKIYQKTKFHQSGNVVVCVMTARVKAMGLNYSAGTVRGIARCAPEDQFDLKKGQMIAESKATQKMYNRIGSNMNKALKATVQDLDEIKGELAKLASMKDIEERHFEEICH</sequence>
<dbReference type="GeneID" id="65129531"/>
<proteinExistence type="predicted"/>
<dbReference type="KEGG" id="vg:65129531"/>
<evidence type="ECO:0000313" key="2">
    <source>
        <dbReference type="Proteomes" id="UP000594030"/>
    </source>
</evidence>
<dbReference type="Proteomes" id="UP000594030">
    <property type="component" value="Segment"/>
</dbReference>
<accession>A0A7M1S0W6</accession>
<reference evidence="1 2" key="1">
    <citation type="submission" date="2020-07" db="EMBL/GenBank/DDBJ databases">
        <title>Taxonomic proposal: Crassvirales, a new order of highly abundant and diverse bacterial viruses.</title>
        <authorList>
            <person name="Shkoporov A.N."/>
            <person name="Stockdale S.R."/>
            <person name="Guerin E."/>
            <person name="Ross R.P."/>
            <person name="Hill C."/>
        </authorList>
    </citation>
    <scope>NUCLEOTIDE SEQUENCE [LARGE SCALE GENOMIC DNA]</scope>
</reference>